<sequence length="251" mass="25791">MFELDGKIALVTGAGQNVGAGIARVLATQGATVVVNDFHADRAERTAKEIIAAGGSARPLSFDVSDFDAVTAAVADIVAHEGRVDILVNNAGNAGPDGPMKMAPFSEMPADSWGKPFAVNVYGMLNCCKAVIGGMIDRGHGRIVTITSGAGQQGLDIGVSTYAAAKAGQIGFMRHLAAENGPHGITCNTISLGLVLSDTEAGAVRQLVDSIPVRRMGKPEDPGYLIAYLVSDEASWITGQTIAVNGGGLMI</sequence>
<evidence type="ECO:0000256" key="1">
    <source>
        <dbReference type="ARBA" id="ARBA00006484"/>
    </source>
</evidence>
<dbReference type="Proteomes" id="UP000542210">
    <property type="component" value="Unassembled WGS sequence"/>
</dbReference>
<dbReference type="Gene3D" id="3.40.50.720">
    <property type="entry name" value="NAD(P)-binding Rossmann-like Domain"/>
    <property type="match status" value="1"/>
</dbReference>
<comment type="similarity">
    <text evidence="1">Belongs to the short-chain dehydrogenases/reductases (SDR) family.</text>
</comment>
<dbReference type="InterPro" id="IPR002347">
    <property type="entry name" value="SDR_fam"/>
</dbReference>
<dbReference type="FunFam" id="3.40.50.720:FF:000173">
    <property type="entry name" value="3-oxoacyl-[acyl-carrier protein] reductase"/>
    <property type="match status" value="1"/>
</dbReference>
<dbReference type="EMBL" id="JACHND010000001">
    <property type="protein sequence ID" value="MBB4701520.1"/>
    <property type="molecule type" value="Genomic_DNA"/>
</dbReference>
<name>A0A7W7D773_9ACTN</name>
<keyword evidence="4" id="KW-1185">Reference proteome</keyword>
<keyword evidence="2 3" id="KW-0560">Oxidoreductase</keyword>
<evidence type="ECO:0000313" key="4">
    <source>
        <dbReference type="Proteomes" id="UP000542210"/>
    </source>
</evidence>
<dbReference type="InterPro" id="IPR050259">
    <property type="entry name" value="SDR"/>
</dbReference>
<dbReference type="PRINTS" id="PR00081">
    <property type="entry name" value="GDHRDH"/>
</dbReference>
<dbReference type="InterPro" id="IPR036291">
    <property type="entry name" value="NAD(P)-bd_dom_sf"/>
</dbReference>
<evidence type="ECO:0000256" key="2">
    <source>
        <dbReference type="ARBA" id="ARBA00023002"/>
    </source>
</evidence>
<reference evidence="3 4" key="1">
    <citation type="submission" date="2020-08" db="EMBL/GenBank/DDBJ databases">
        <title>Sequencing the genomes of 1000 actinobacteria strains.</title>
        <authorList>
            <person name="Klenk H.-P."/>
        </authorList>
    </citation>
    <scope>NUCLEOTIDE SEQUENCE [LARGE SCALE GENOMIC DNA]</scope>
    <source>
        <strain evidence="3 4">DSM 45784</strain>
    </source>
</reference>
<dbReference type="PANTHER" id="PTHR42879:SF2">
    <property type="entry name" value="3-OXOACYL-[ACYL-CARRIER-PROTEIN] REDUCTASE FABG"/>
    <property type="match status" value="1"/>
</dbReference>
<organism evidence="3 4">
    <name type="scientific">Sphaerisporangium siamense</name>
    <dbReference type="NCBI Taxonomy" id="795645"/>
    <lineage>
        <taxon>Bacteria</taxon>
        <taxon>Bacillati</taxon>
        <taxon>Actinomycetota</taxon>
        <taxon>Actinomycetes</taxon>
        <taxon>Streptosporangiales</taxon>
        <taxon>Streptosporangiaceae</taxon>
        <taxon>Sphaerisporangium</taxon>
    </lineage>
</organism>
<proteinExistence type="inferred from homology"/>
<protein>
    <submittedName>
        <fullName evidence="3">3-oxoacyl-[acyl-carrier protein] reductase</fullName>
        <ecNumber evidence="3">1.1.1.100</ecNumber>
    </submittedName>
</protein>
<dbReference type="PANTHER" id="PTHR42879">
    <property type="entry name" value="3-OXOACYL-(ACYL-CARRIER-PROTEIN) REDUCTASE"/>
    <property type="match status" value="1"/>
</dbReference>
<evidence type="ECO:0000313" key="3">
    <source>
        <dbReference type="EMBL" id="MBB4701520.1"/>
    </source>
</evidence>
<comment type="caution">
    <text evidence="3">The sequence shown here is derived from an EMBL/GenBank/DDBJ whole genome shotgun (WGS) entry which is preliminary data.</text>
</comment>
<accession>A0A7W7D773</accession>
<dbReference type="PRINTS" id="PR00080">
    <property type="entry name" value="SDRFAMILY"/>
</dbReference>
<dbReference type="AlphaFoldDB" id="A0A7W7D773"/>
<gene>
    <name evidence="3" type="ORF">BJ982_003064</name>
</gene>
<dbReference type="GO" id="GO:0004316">
    <property type="term" value="F:3-oxoacyl-[acyl-carrier-protein] reductase (NADPH) activity"/>
    <property type="evidence" value="ECO:0007669"/>
    <property type="project" value="UniProtKB-EC"/>
</dbReference>
<dbReference type="Pfam" id="PF13561">
    <property type="entry name" value="adh_short_C2"/>
    <property type="match status" value="1"/>
</dbReference>
<dbReference type="SUPFAM" id="SSF51735">
    <property type="entry name" value="NAD(P)-binding Rossmann-fold domains"/>
    <property type="match status" value="1"/>
</dbReference>
<dbReference type="EC" id="1.1.1.100" evidence="3"/>